<keyword evidence="2" id="KW-1185">Reference proteome</keyword>
<dbReference type="EMBL" id="BGZK01003183">
    <property type="protein sequence ID" value="GBO98336.1"/>
    <property type="molecule type" value="Genomic_DNA"/>
</dbReference>
<sequence>MRNERQLPVYGQTEAYFANQADLLAVHVHHWVVIFQLLVSTIEFVFDGANLSLFLTPQQCTRARAWLASSSIDEADCPENMSHIIRERLNVYAEFPVLEWSPE</sequence>
<dbReference type="Proteomes" id="UP000299102">
    <property type="component" value="Unassembled WGS sequence"/>
</dbReference>
<gene>
    <name evidence="1" type="ORF">EVAR_84198_1</name>
</gene>
<proteinExistence type="predicted"/>
<organism evidence="1 2">
    <name type="scientific">Eumeta variegata</name>
    <name type="common">Bagworm moth</name>
    <name type="synonym">Eumeta japonica</name>
    <dbReference type="NCBI Taxonomy" id="151549"/>
    <lineage>
        <taxon>Eukaryota</taxon>
        <taxon>Metazoa</taxon>
        <taxon>Ecdysozoa</taxon>
        <taxon>Arthropoda</taxon>
        <taxon>Hexapoda</taxon>
        <taxon>Insecta</taxon>
        <taxon>Pterygota</taxon>
        <taxon>Neoptera</taxon>
        <taxon>Endopterygota</taxon>
        <taxon>Lepidoptera</taxon>
        <taxon>Glossata</taxon>
        <taxon>Ditrysia</taxon>
        <taxon>Tineoidea</taxon>
        <taxon>Psychidae</taxon>
        <taxon>Oiketicinae</taxon>
        <taxon>Eumeta</taxon>
    </lineage>
</organism>
<evidence type="ECO:0000313" key="2">
    <source>
        <dbReference type="Proteomes" id="UP000299102"/>
    </source>
</evidence>
<dbReference type="AlphaFoldDB" id="A0A4C1SA79"/>
<protein>
    <submittedName>
        <fullName evidence="1">Uncharacterized protein</fullName>
    </submittedName>
</protein>
<name>A0A4C1SA79_EUMVA</name>
<accession>A0A4C1SA79</accession>
<evidence type="ECO:0000313" key="1">
    <source>
        <dbReference type="EMBL" id="GBO98336.1"/>
    </source>
</evidence>
<reference evidence="1 2" key="1">
    <citation type="journal article" date="2019" name="Commun. Biol.">
        <title>The bagworm genome reveals a unique fibroin gene that provides high tensile strength.</title>
        <authorList>
            <person name="Kono N."/>
            <person name="Nakamura H."/>
            <person name="Ohtoshi R."/>
            <person name="Tomita M."/>
            <person name="Numata K."/>
            <person name="Arakawa K."/>
        </authorList>
    </citation>
    <scope>NUCLEOTIDE SEQUENCE [LARGE SCALE GENOMIC DNA]</scope>
</reference>
<comment type="caution">
    <text evidence="1">The sequence shown here is derived from an EMBL/GenBank/DDBJ whole genome shotgun (WGS) entry which is preliminary data.</text>
</comment>